<dbReference type="GO" id="GO:0009055">
    <property type="term" value="F:electron transfer activity"/>
    <property type="evidence" value="ECO:0007669"/>
    <property type="project" value="TreeGrafter"/>
</dbReference>
<keyword evidence="5" id="KW-1185">Reference proteome</keyword>
<keyword evidence="1" id="KW-0560">Oxidoreductase</keyword>
<gene>
    <name evidence="4" type="ORF">LRX75_09820</name>
</gene>
<protein>
    <submittedName>
        <fullName evidence="4">NAD(P)H-dependent oxidoreductase</fullName>
    </submittedName>
</protein>
<dbReference type="GO" id="GO:0003955">
    <property type="term" value="F:NAD(P)H dehydrogenase (quinone) activity"/>
    <property type="evidence" value="ECO:0007669"/>
    <property type="project" value="TreeGrafter"/>
</dbReference>
<dbReference type="PANTHER" id="PTHR47307">
    <property type="entry name" value="GLUTATHIONE-REGULATED POTASSIUM-EFFLUX SYSTEM ANCILLARY PROTEIN KEFG"/>
    <property type="match status" value="1"/>
</dbReference>
<organism evidence="4 5">
    <name type="scientific">Rhizobium quercicola</name>
    <dbReference type="NCBI Taxonomy" id="2901226"/>
    <lineage>
        <taxon>Bacteria</taxon>
        <taxon>Pseudomonadati</taxon>
        <taxon>Pseudomonadota</taxon>
        <taxon>Alphaproteobacteria</taxon>
        <taxon>Hyphomicrobiales</taxon>
        <taxon>Rhizobiaceae</taxon>
        <taxon>Rhizobium/Agrobacterium group</taxon>
        <taxon>Rhizobium</taxon>
    </lineage>
</organism>
<proteinExistence type="predicted"/>
<evidence type="ECO:0000313" key="4">
    <source>
        <dbReference type="EMBL" id="MCD7109345.1"/>
    </source>
</evidence>
<reference evidence="4" key="1">
    <citation type="submission" date="2021-12" db="EMBL/GenBank/DDBJ databases">
        <authorList>
            <person name="Li Y."/>
        </authorList>
    </citation>
    <scope>NUCLEOTIDE SEQUENCE</scope>
    <source>
        <strain evidence="4">DKSPLA3</strain>
    </source>
</reference>
<feature type="region of interest" description="Disordered" evidence="2">
    <location>
        <begin position="202"/>
        <end position="222"/>
    </location>
</feature>
<dbReference type="Proteomes" id="UP001139089">
    <property type="component" value="Unassembled WGS sequence"/>
</dbReference>
<sequence>MARVLILFAHPGQRHSRLNVRMAQAARQLDGVTFVDLYADYPRFNIDIDAEQARLLAHDVIVFQFPIYWYSVPALLKEWQDLVLEYGFAYGQSGSKLAGKLFLPVVTTGGARDAYREEGSNHFRLRTLLSPLEQTASLCGMRFLPPFALFSAHDSAVDGRADTHIAAYLRLLSALRDETLDLDAVSGRELLDDDIPLIGASHAPTLSDTSPSPTAITARISE</sequence>
<dbReference type="Gene3D" id="3.40.50.360">
    <property type="match status" value="1"/>
</dbReference>
<name>A0A9X1T136_9HYPH</name>
<dbReference type="GO" id="GO:0010181">
    <property type="term" value="F:FMN binding"/>
    <property type="evidence" value="ECO:0007669"/>
    <property type="project" value="TreeGrafter"/>
</dbReference>
<evidence type="ECO:0000259" key="3">
    <source>
        <dbReference type="Pfam" id="PF02525"/>
    </source>
</evidence>
<evidence type="ECO:0000313" key="5">
    <source>
        <dbReference type="Proteomes" id="UP001139089"/>
    </source>
</evidence>
<feature type="compositionally biased region" description="Polar residues" evidence="2">
    <location>
        <begin position="204"/>
        <end position="215"/>
    </location>
</feature>
<dbReference type="SUPFAM" id="SSF52218">
    <property type="entry name" value="Flavoproteins"/>
    <property type="match status" value="1"/>
</dbReference>
<dbReference type="InterPro" id="IPR029039">
    <property type="entry name" value="Flavoprotein-like_sf"/>
</dbReference>
<evidence type="ECO:0000256" key="2">
    <source>
        <dbReference type="SAM" id="MobiDB-lite"/>
    </source>
</evidence>
<dbReference type="Pfam" id="PF02525">
    <property type="entry name" value="Flavodoxin_2"/>
    <property type="match status" value="1"/>
</dbReference>
<comment type="caution">
    <text evidence="4">The sequence shown here is derived from an EMBL/GenBank/DDBJ whole genome shotgun (WGS) entry which is preliminary data.</text>
</comment>
<feature type="domain" description="Flavodoxin-like fold" evidence="3">
    <location>
        <begin position="3"/>
        <end position="169"/>
    </location>
</feature>
<accession>A0A9X1T136</accession>
<dbReference type="InterPro" id="IPR003680">
    <property type="entry name" value="Flavodoxin_fold"/>
</dbReference>
<dbReference type="RefSeq" id="WP_231813863.1">
    <property type="nucleotide sequence ID" value="NZ_JAJOZR010000005.1"/>
</dbReference>
<dbReference type="EMBL" id="JAJOZR010000005">
    <property type="protein sequence ID" value="MCD7109345.1"/>
    <property type="molecule type" value="Genomic_DNA"/>
</dbReference>
<dbReference type="PANTHER" id="PTHR47307:SF1">
    <property type="entry name" value="GLUTATHIONE-REGULATED POTASSIUM-EFFLUX SYSTEM ANCILLARY PROTEIN KEFG"/>
    <property type="match status" value="1"/>
</dbReference>
<dbReference type="InterPro" id="IPR046980">
    <property type="entry name" value="KefG/KefF"/>
</dbReference>
<evidence type="ECO:0000256" key="1">
    <source>
        <dbReference type="ARBA" id="ARBA00023002"/>
    </source>
</evidence>
<dbReference type="AlphaFoldDB" id="A0A9X1T136"/>